<keyword evidence="3" id="KW-1185">Reference proteome</keyword>
<protein>
    <submittedName>
        <fullName evidence="2">Uncharacterized protein</fullName>
    </submittedName>
</protein>
<dbReference type="Proteomes" id="UP001177003">
    <property type="component" value="Chromosome 8"/>
</dbReference>
<name>A0AA36EJN9_LACSI</name>
<evidence type="ECO:0000256" key="1">
    <source>
        <dbReference type="SAM" id="MobiDB-lite"/>
    </source>
</evidence>
<evidence type="ECO:0000313" key="2">
    <source>
        <dbReference type="EMBL" id="CAI9299501.1"/>
    </source>
</evidence>
<dbReference type="Gene3D" id="3.90.1200.10">
    <property type="match status" value="1"/>
</dbReference>
<evidence type="ECO:0000313" key="3">
    <source>
        <dbReference type="Proteomes" id="UP001177003"/>
    </source>
</evidence>
<accession>A0AA36EJN9</accession>
<feature type="compositionally biased region" description="Acidic residues" evidence="1">
    <location>
        <begin position="55"/>
        <end position="66"/>
    </location>
</feature>
<dbReference type="AlphaFoldDB" id="A0AA36EJN9"/>
<proteinExistence type="predicted"/>
<feature type="region of interest" description="Disordered" evidence="1">
    <location>
        <begin position="53"/>
        <end position="76"/>
    </location>
</feature>
<sequence length="201" mass="23524">MAHELEFGSRLQKRKDGLKPISIAYESMKEYKDERLRELKQVVLNNPQFLVEKNEGDDTEDEIDEGEGSRGIKVAPGNPKMALYDPEAAKDREERWANQYIASIGWLRENIRFEDSSGNTIGFVHGDLRIDNLVFHPIDNLGFHPVEMIQWMILVRFQFYWNRITNSNSFGMESRISIRLESFKLMLEQRTTKIESDSEQH</sequence>
<gene>
    <name evidence="2" type="ORF">LSALG_LOCUS38206</name>
</gene>
<reference evidence="2" key="1">
    <citation type="submission" date="2023-04" db="EMBL/GenBank/DDBJ databases">
        <authorList>
            <person name="Vijverberg K."/>
            <person name="Xiong W."/>
            <person name="Schranz E."/>
        </authorList>
    </citation>
    <scope>NUCLEOTIDE SEQUENCE</scope>
</reference>
<dbReference type="EMBL" id="OX465084">
    <property type="protein sequence ID" value="CAI9299501.1"/>
    <property type="molecule type" value="Genomic_DNA"/>
</dbReference>
<organism evidence="2 3">
    <name type="scientific">Lactuca saligna</name>
    <name type="common">Willowleaf lettuce</name>
    <dbReference type="NCBI Taxonomy" id="75948"/>
    <lineage>
        <taxon>Eukaryota</taxon>
        <taxon>Viridiplantae</taxon>
        <taxon>Streptophyta</taxon>
        <taxon>Embryophyta</taxon>
        <taxon>Tracheophyta</taxon>
        <taxon>Spermatophyta</taxon>
        <taxon>Magnoliopsida</taxon>
        <taxon>eudicotyledons</taxon>
        <taxon>Gunneridae</taxon>
        <taxon>Pentapetalae</taxon>
        <taxon>asterids</taxon>
        <taxon>campanulids</taxon>
        <taxon>Asterales</taxon>
        <taxon>Asteraceae</taxon>
        <taxon>Cichorioideae</taxon>
        <taxon>Cichorieae</taxon>
        <taxon>Lactucinae</taxon>
        <taxon>Lactuca</taxon>
    </lineage>
</organism>